<protein>
    <submittedName>
        <fullName evidence="3">Rho-related GTP-binding protein RhoF</fullName>
    </submittedName>
</protein>
<name>A0ABQ8MPN7_LABRO</name>
<reference evidence="3 4" key="1">
    <citation type="submission" date="2022-01" db="EMBL/GenBank/DDBJ databases">
        <title>A high-quality chromosome-level genome assembly of rohu carp, Labeo rohita.</title>
        <authorList>
            <person name="Arick M.A. II"/>
            <person name="Hsu C.-Y."/>
            <person name="Magbanua Z."/>
            <person name="Pechanova O."/>
            <person name="Grover C."/>
            <person name="Miller E."/>
            <person name="Thrash A."/>
            <person name="Ezzel L."/>
            <person name="Alam S."/>
            <person name="Benzie J."/>
            <person name="Hamilton M."/>
            <person name="Karsi A."/>
            <person name="Lawrence M.L."/>
            <person name="Peterson D.G."/>
        </authorList>
    </citation>
    <scope>NUCLEOTIDE SEQUENCE [LARGE SCALE GENOMIC DNA]</scope>
    <source>
        <strain evidence="4">BAU-BD-2019</strain>
        <tissue evidence="3">Blood</tissue>
    </source>
</reference>
<evidence type="ECO:0000256" key="1">
    <source>
        <dbReference type="SAM" id="MobiDB-lite"/>
    </source>
</evidence>
<keyword evidence="2" id="KW-0472">Membrane</keyword>
<dbReference type="Proteomes" id="UP000830375">
    <property type="component" value="Unassembled WGS sequence"/>
</dbReference>
<keyword evidence="2" id="KW-0812">Transmembrane</keyword>
<feature type="compositionally biased region" description="Polar residues" evidence="1">
    <location>
        <begin position="24"/>
        <end position="36"/>
    </location>
</feature>
<feature type="region of interest" description="Disordered" evidence="1">
    <location>
        <begin position="1"/>
        <end position="41"/>
    </location>
</feature>
<accession>A0ABQ8MPN7</accession>
<gene>
    <name evidence="3" type="ORF">H4Q32_002337</name>
</gene>
<proteinExistence type="predicted"/>
<comment type="caution">
    <text evidence="3">The sequence shown here is derived from an EMBL/GenBank/DDBJ whole genome shotgun (WGS) entry which is preliminary data.</text>
</comment>
<evidence type="ECO:0000313" key="3">
    <source>
        <dbReference type="EMBL" id="KAI2664196.1"/>
    </source>
</evidence>
<keyword evidence="4" id="KW-1185">Reference proteome</keyword>
<feature type="transmembrane region" description="Helical" evidence="2">
    <location>
        <begin position="549"/>
        <end position="568"/>
    </location>
</feature>
<evidence type="ECO:0000313" key="4">
    <source>
        <dbReference type="Proteomes" id="UP000830375"/>
    </source>
</evidence>
<keyword evidence="2" id="KW-1133">Transmembrane helix</keyword>
<feature type="transmembrane region" description="Helical" evidence="2">
    <location>
        <begin position="513"/>
        <end position="537"/>
    </location>
</feature>
<dbReference type="EMBL" id="JACTAM010000005">
    <property type="protein sequence ID" value="KAI2664196.1"/>
    <property type="molecule type" value="Genomic_DNA"/>
</dbReference>
<evidence type="ECO:0000256" key="2">
    <source>
        <dbReference type="SAM" id="Phobius"/>
    </source>
</evidence>
<organism evidence="3 4">
    <name type="scientific">Labeo rohita</name>
    <name type="common">Indian major carp</name>
    <name type="synonym">Cyprinus rohita</name>
    <dbReference type="NCBI Taxonomy" id="84645"/>
    <lineage>
        <taxon>Eukaryota</taxon>
        <taxon>Metazoa</taxon>
        <taxon>Chordata</taxon>
        <taxon>Craniata</taxon>
        <taxon>Vertebrata</taxon>
        <taxon>Euteleostomi</taxon>
        <taxon>Actinopterygii</taxon>
        <taxon>Neopterygii</taxon>
        <taxon>Teleostei</taxon>
        <taxon>Ostariophysi</taxon>
        <taxon>Cypriniformes</taxon>
        <taxon>Cyprinidae</taxon>
        <taxon>Labeoninae</taxon>
        <taxon>Labeonini</taxon>
        <taxon>Labeo</taxon>
    </lineage>
</organism>
<sequence>MSLSGYNKAMHLDPPASRLPRSVTEYSATKGSSSFSHGHWKAPGHSSLPIITLVCKTTREIAATPERAHVMAATAEPIHKMAAITTLRHVTAAIPVSCSVTAVFRESGQVTAVVPESSKVKPVVPESSQVAAVVPESSKVKAGFHKPSQVIADLHEPRHVSSESTKSRPIMMASVMDPPLMSVQAAGILLTSALSSPLIIEILPPAAALPLMAVAIWCVWAAHCAPEASSVHKSAPEVSSVHESAPEVSSVHESAPEVLSVHESAPEASSVHKSAPEVLSVHESAPVPPEVAAPAAEPPKGAAFTYKLSACSVICLLSSQRLLISPLCSLPLSLLLCLSFLSLFSPGPSLCRGSLLCLFHPGGLLFRLHRPGGFLLRLFCPGGLLLHLICPGGLLLRLLHPGGFPALPSLPQASGPPHGLGPPTLALFHPRPTAPLDCLLFETSGSRSLAGGYIMNLVLNASPFATRGRLAIHIIQTVAPHPGLRFPSSTDYMLQPVMSCINTRPFPLFWAEYWTAFSTLFFCLPCGSHTVFWIILLPSPLDYVRRSSTLACLTDYSCVFLPMYLFAIV</sequence>